<evidence type="ECO:0000313" key="17">
    <source>
        <dbReference type="Proteomes" id="UP001443914"/>
    </source>
</evidence>
<evidence type="ECO:0000259" key="14">
    <source>
        <dbReference type="Pfam" id="PF08263"/>
    </source>
</evidence>
<dbReference type="EMBL" id="JBDFQZ010000014">
    <property type="protein sequence ID" value="KAK9664164.1"/>
    <property type="molecule type" value="Genomic_DNA"/>
</dbReference>
<evidence type="ECO:0000313" key="16">
    <source>
        <dbReference type="EMBL" id="KAK9664164.1"/>
    </source>
</evidence>
<evidence type="ECO:0000256" key="11">
    <source>
        <dbReference type="ARBA" id="ARBA00023180"/>
    </source>
</evidence>
<proteinExistence type="inferred from homology"/>
<dbReference type="PANTHER" id="PTHR48063:SF112">
    <property type="entry name" value="RECEPTOR LIKE PROTEIN 30-LIKE"/>
    <property type="match status" value="1"/>
</dbReference>
<dbReference type="InterPro" id="IPR013210">
    <property type="entry name" value="LRR_N_plant-typ"/>
</dbReference>
<evidence type="ECO:0000256" key="5">
    <source>
        <dbReference type="ARBA" id="ARBA00022614"/>
    </source>
</evidence>
<evidence type="ECO:0000256" key="9">
    <source>
        <dbReference type="ARBA" id="ARBA00022989"/>
    </source>
</evidence>
<gene>
    <name evidence="16" type="ORF">RND81_14G023300</name>
</gene>
<dbReference type="FunFam" id="3.80.10.10:FF:000095">
    <property type="entry name" value="LRR receptor-like serine/threonine-protein kinase GSO1"/>
    <property type="match status" value="1"/>
</dbReference>
<dbReference type="InterPro" id="IPR003591">
    <property type="entry name" value="Leu-rich_rpt_typical-subtyp"/>
</dbReference>
<feature type="transmembrane region" description="Helical" evidence="12">
    <location>
        <begin position="874"/>
        <end position="897"/>
    </location>
</feature>
<feature type="domain" description="Disease resistance R13L4/SHOC-2-like LRR" evidence="15">
    <location>
        <begin position="371"/>
        <end position="547"/>
    </location>
</feature>
<dbReference type="PROSITE" id="PS51450">
    <property type="entry name" value="LRR"/>
    <property type="match status" value="1"/>
</dbReference>
<keyword evidence="10 12" id="KW-0472">Membrane</keyword>
<feature type="signal peptide" evidence="13">
    <location>
        <begin position="1"/>
        <end position="21"/>
    </location>
</feature>
<evidence type="ECO:0000256" key="1">
    <source>
        <dbReference type="ARBA" id="ARBA00004251"/>
    </source>
</evidence>
<dbReference type="SUPFAM" id="SSF52058">
    <property type="entry name" value="L domain-like"/>
    <property type="match status" value="2"/>
</dbReference>
<keyword evidence="17" id="KW-1185">Reference proteome</keyword>
<evidence type="ECO:0000256" key="3">
    <source>
        <dbReference type="ARBA" id="ARBA00022475"/>
    </source>
</evidence>
<dbReference type="GO" id="GO:0005886">
    <property type="term" value="C:plasma membrane"/>
    <property type="evidence" value="ECO:0007669"/>
    <property type="project" value="UniProtKB-SubCell"/>
</dbReference>
<keyword evidence="4" id="KW-0597">Phosphoprotein</keyword>
<dbReference type="Pfam" id="PF23598">
    <property type="entry name" value="LRR_14"/>
    <property type="match status" value="1"/>
</dbReference>
<reference evidence="16" key="1">
    <citation type="submission" date="2024-03" db="EMBL/GenBank/DDBJ databases">
        <title>WGS assembly of Saponaria officinalis var. Norfolk2.</title>
        <authorList>
            <person name="Jenkins J."/>
            <person name="Shu S."/>
            <person name="Grimwood J."/>
            <person name="Barry K."/>
            <person name="Goodstein D."/>
            <person name="Schmutz J."/>
            <person name="Leebens-Mack J."/>
            <person name="Osbourn A."/>
        </authorList>
    </citation>
    <scope>NUCLEOTIDE SEQUENCE [LARGE SCALE GENOMIC DNA]</scope>
    <source>
        <strain evidence="16">JIC</strain>
    </source>
</reference>
<comment type="caution">
    <text evidence="16">The sequence shown here is derived from an EMBL/GenBank/DDBJ whole genome shotgun (WGS) entry which is preliminary data.</text>
</comment>
<feature type="domain" description="Leucine-rich repeat-containing N-terminal plant-type" evidence="14">
    <location>
        <begin position="38"/>
        <end position="75"/>
    </location>
</feature>
<evidence type="ECO:0000256" key="2">
    <source>
        <dbReference type="ARBA" id="ARBA00009592"/>
    </source>
</evidence>
<feature type="chain" id="PRO_5043957136" description="Leucine-rich repeat-containing N-terminal plant-type domain-containing protein" evidence="13">
    <location>
        <begin position="22"/>
        <end position="935"/>
    </location>
</feature>
<dbReference type="Pfam" id="PF08263">
    <property type="entry name" value="LRRNT_2"/>
    <property type="match status" value="1"/>
</dbReference>
<protein>
    <recommendedName>
        <fullName evidence="18">Leucine-rich repeat-containing N-terminal plant-type domain-containing protein</fullName>
    </recommendedName>
</protein>
<dbReference type="Pfam" id="PF13855">
    <property type="entry name" value="LRR_8"/>
    <property type="match status" value="1"/>
</dbReference>
<dbReference type="SMART" id="SM00369">
    <property type="entry name" value="LRR_TYP"/>
    <property type="match status" value="6"/>
</dbReference>
<sequence length="935" mass="104483">MGTSCFLFVIVLLQVFHASLCVHGTETESLSFVRCKKNELDALLKFKHSFTRDPMNRLSSWVGEDCCEWVGVTCDSVTHHVIKLNLRSLPQHSYYYDDDNDDVRHDAYCLPDPQVCMASSGLSPALLELKLLTHLDLSGNDFFRSEIPEFIGSLRHLRYLNLSGANFSGPLPPQLGNLTNLVHLDLNVLDECSEPPGLYSKTMRWVSGLVKLKSLDLSLVELSQAQDTFQVLMTLPSLSALRLIYCFLNNSHLNAALISNSSNTFFPTLQHLDLGMNIFDSSVPPVLKNIASLRSLYLKYNEFNGSIPLWFKVMRHLEVLDLSLNRFSYVEGGIMGIMGNPCNFKHLDLSFNSISHRDILDSSTSLSRCGAFKLEYLDLHNNNINGSLPSLLGQFTNLNYLDLSCNEFEGGVPASFARLSALKYLDLSYNKLSGLTLDFTRNLIEIEILDISSNSLQGTISGIGNLSKLSYLDMSFNNLNLNFDLSFNWQPPFQLQVFNVHSCVINTEFPPWLKNQTQIAYLDLSYTSISGELPRWLWNSSSLRELQVSGNGLTGSLPKHKAYHGGNLEVLNLRNNSLTGTIPKWLRNLETLDVLDLSYNRLRGAIFDGNNASSFFNAVNSLWLLDLSENMLSGEIQFVKLNQFPNHLEILSLRGNRFTGPIRSQLCNFGSLQVLDLARNRLTGHIPRCLGSMRFYGFPGSGDSLKSLQIEKIVKGIVELSTGTTDGQSVIDLSSNYLVGTIPEELTSMSTLFALNLSYNRLIGHIPENIGSLSSVESLDLSNNQLSGTIPQSLSSISWLSKLNLSNNQLHGPIPKGTQLQTLDDPSIYAGNAGLCGFPLPNDCTKHDPKPRSTNVNPTAEKVDVDKDNKYDKLWFILAVMSGVATGFWGVVGTLVIKRSWRESYFRYAEDVADKIYVPIKVMVNRFKKRFNENS</sequence>
<dbReference type="InterPro" id="IPR001611">
    <property type="entry name" value="Leu-rich_rpt"/>
</dbReference>
<dbReference type="PRINTS" id="PR00019">
    <property type="entry name" value="LEURICHRPT"/>
</dbReference>
<dbReference type="Proteomes" id="UP001443914">
    <property type="component" value="Unassembled WGS sequence"/>
</dbReference>
<dbReference type="PANTHER" id="PTHR48063">
    <property type="entry name" value="LRR RECEPTOR-LIKE KINASE"/>
    <property type="match status" value="1"/>
</dbReference>
<comment type="similarity">
    <text evidence="2">Belongs to the RLP family.</text>
</comment>
<dbReference type="InterPro" id="IPR032675">
    <property type="entry name" value="LRR_dom_sf"/>
</dbReference>
<comment type="subcellular location">
    <subcellularLocation>
        <location evidence="1">Cell membrane</location>
        <topology evidence="1">Single-pass type I membrane protein</topology>
    </subcellularLocation>
</comment>
<dbReference type="Pfam" id="PF00560">
    <property type="entry name" value="LRR_1"/>
    <property type="match status" value="8"/>
</dbReference>
<dbReference type="InterPro" id="IPR055414">
    <property type="entry name" value="LRR_R13L4/SHOC2-like"/>
</dbReference>
<evidence type="ECO:0000256" key="8">
    <source>
        <dbReference type="ARBA" id="ARBA00022737"/>
    </source>
</evidence>
<evidence type="ECO:0000256" key="12">
    <source>
        <dbReference type="SAM" id="Phobius"/>
    </source>
</evidence>
<dbReference type="InterPro" id="IPR046956">
    <property type="entry name" value="RLP23-like"/>
</dbReference>
<keyword evidence="9 12" id="KW-1133">Transmembrane helix</keyword>
<evidence type="ECO:0000256" key="6">
    <source>
        <dbReference type="ARBA" id="ARBA00022692"/>
    </source>
</evidence>
<evidence type="ECO:0000256" key="13">
    <source>
        <dbReference type="SAM" id="SignalP"/>
    </source>
</evidence>
<dbReference type="FunFam" id="3.80.10.10:FF:000041">
    <property type="entry name" value="LRR receptor-like serine/threonine-protein kinase ERECTA"/>
    <property type="match status" value="1"/>
</dbReference>
<dbReference type="FunFam" id="3.80.10.10:FF:000383">
    <property type="entry name" value="Leucine-rich repeat receptor protein kinase EMS1"/>
    <property type="match status" value="1"/>
</dbReference>
<keyword evidence="5" id="KW-0433">Leucine-rich repeat</keyword>
<keyword evidence="11" id="KW-0325">Glycoprotein</keyword>
<evidence type="ECO:0008006" key="18">
    <source>
        <dbReference type="Google" id="ProtNLM"/>
    </source>
</evidence>
<evidence type="ECO:0000256" key="7">
    <source>
        <dbReference type="ARBA" id="ARBA00022729"/>
    </source>
</evidence>
<name>A0AAW1GTD1_SAPOF</name>
<accession>A0AAW1GTD1</accession>
<dbReference type="Gene3D" id="3.80.10.10">
    <property type="entry name" value="Ribonuclease Inhibitor"/>
    <property type="match status" value="5"/>
</dbReference>
<keyword evidence="3" id="KW-1003">Cell membrane</keyword>
<keyword evidence="7 13" id="KW-0732">Signal</keyword>
<evidence type="ECO:0000256" key="10">
    <source>
        <dbReference type="ARBA" id="ARBA00023136"/>
    </source>
</evidence>
<organism evidence="16 17">
    <name type="scientific">Saponaria officinalis</name>
    <name type="common">Common soapwort</name>
    <name type="synonym">Lychnis saponaria</name>
    <dbReference type="NCBI Taxonomy" id="3572"/>
    <lineage>
        <taxon>Eukaryota</taxon>
        <taxon>Viridiplantae</taxon>
        <taxon>Streptophyta</taxon>
        <taxon>Embryophyta</taxon>
        <taxon>Tracheophyta</taxon>
        <taxon>Spermatophyta</taxon>
        <taxon>Magnoliopsida</taxon>
        <taxon>eudicotyledons</taxon>
        <taxon>Gunneridae</taxon>
        <taxon>Pentapetalae</taxon>
        <taxon>Caryophyllales</taxon>
        <taxon>Caryophyllaceae</taxon>
        <taxon>Caryophylleae</taxon>
        <taxon>Saponaria</taxon>
    </lineage>
</organism>
<evidence type="ECO:0000256" key="4">
    <source>
        <dbReference type="ARBA" id="ARBA00022553"/>
    </source>
</evidence>
<keyword evidence="6 12" id="KW-0812">Transmembrane</keyword>
<dbReference type="AlphaFoldDB" id="A0AAW1GTD1"/>
<dbReference type="SUPFAM" id="SSF52047">
    <property type="entry name" value="RNI-like"/>
    <property type="match status" value="1"/>
</dbReference>
<evidence type="ECO:0000259" key="15">
    <source>
        <dbReference type="Pfam" id="PF23598"/>
    </source>
</evidence>
<keyword evidence="8" id="KW-0677">Repeat</keyword>